<keyword evidence="5" id="KW-0813">Transport</keyword>
<evidence type="ECO:0000256" key="2">
    <source>
        <dbReference type="ARBA" id="ARBA00022692"/>
    </source>
</evidence>
<evidence type="ECO:0000256" key="3">
    <source>
        <dbReference type="ARBA" id="ARBA00023136"/>
    </source>
</evidence>
<organism evidence="7 8">
    <name type="scientific">Dunaliella salina</name>
    <name type="common">Green alga</name>
    <name type="synonym">Protococcus salinus</name>
    <dbReference type="NCBI Taxonomy" id="3046"/>
    <lineage>
        <taxon>Eukaryota</taxon>
        <taxon>Viridiplantae</taxon>
        <taxon>Chlorophyta</taxon>
        <taxon>core chlorophytes</taxon>
        <taxon>Chlorophyceae</taxon>
        <taxon>CS clade</taxon>
        <taxon>Chlamydomonadales</taxon>
        <taxon>Dunaliellaceae</taxon>
        <taxon>Dunaliella</taxon>
    </lineage>
</organism>
<feature type="repeat" description="Solcar" evidence="4">
    <location>
        <begin position="66"/>
        <end position="153"/>
    </location>
</feature>
<evidence type="ECO:0000256" key="5">
    <source>
        <dbReference type="RuleBase" id="RU000488"/>
    </source>
</evidence>
<dbReference type="Pfam" id="PF00153">
    <property type="entry name" value="Mito_carr"/>
    <property type="match status" value="1"/>
</dbReference>
<evidence type="ECO:0000256" key="4">
    <source>
        <dbReference type="PROSITE-ProRule" id="PRU00282"/>
    </source>
</evidence>
<dbReference type="PANTHER" id="PTHR46080">
    <property type="entry name" value="MITOCHONDRIAL SUBSTRATE CARRIER FAMILY PROTEIN J"/>
    <property type="match status" value="1"/>
</dbReference>
<gene>
    <name evidence="7" type="ORF">DUNSADRAFT_14902</name>
</gene>
<feature type="compositionally biased region" description="Low complexity" evidence="6">
    <location>
        <begin position="31"/>
        <end position="55"/>
    </location>
</feature>
<evidence type="ECO:0000313" key="8">
    <source>
        <dbReference type="Proteomes" id="UP000815325"/>
    </source>
</evidence>
<dbReference type="EMBL" id="MU070068">
    <property type="protein sequence ID" value="KAF5830215.1"/>
    <property type="molecule type" value="Genomic_DNA"/>
</dbReference>
<sequence>MLAGVYQQLVAHAYTSAFKAAPSTSSSTPLGAGAAQASSTQAPVQQQQQQQLHAGGARGGLLSTAEIMVIQTGSSMLAGATSSLITNPLDLIKTRIQVAHRHEGQPATFRSVITEIVAEDGPFGLFRGVLPRMVNAALWGTCMVTVYEFLRRASRKEPDQE</sequence>
<dbReference type="SUPFAM" id="SSF103506">
    <property type="entry name" value="Mitochondrial carrier"/>
    <property type="match status" value="1"/>
</dbReference>
<evidence type="ECO:0000256" key="6">
    <source>
        <dbReference type="SAM" id="MobiDB-lite"/>
    </source>
</evidence>
<protein>
    <submittedName>
        <fullName evidence="7">Mitochondrial carrier protein-domain-containing protein</fullName>
    </submittedName>
</protein>
<comment type="similarity">
    <text evidence="5">Belongs to the mitochondrial carrier (TC 2.A.29) family.</text>
</comment>
<reference evidence="7" key="1">
    <citation type="submission" date="2017-08" db="EMBL/GenBank/DDBJ databases">
        <authorList>
            <person name="Polle J.E."/>
            <person name="Barry K."/>
            <person name="Cushman J."/>
            <person name="Schmutz J."/>
            <person name="Tran D."/>
            <person name="Hathwaick L.T."/>
            <person name="Yim W.C."/>
            <person name="Jenkins J."/>
            <person name="Mckie-Krisberg Z.M."/>
            <person name="Prochnik S."/>
            <person name="Lindquist E."/>
            <person name="Dockter R.B."/>
            <person name="Adam C."/>
            <person name="Molina H."/>
            <person name="Bunkerborg J."/>
            <person name="Jin E."/>
            <person name="Buchheim M."/>
            <person name="Magnuson J."/>
        </authorList>
    </citation>
    <scope>NUCLEOTIDE SEQUENCE</scope>
    <source>
        <strain evidence="7">CCAP 19/18</strain>
    </source>
</reference>
<dbReference type="PROSITE" id="PS50920">
    <property type="entry name" value="SOLCAR"/>
    <property type="match status" value="1"/>
</dbReference>
<dbReference type="Proteomes" id="UP000815325">
    <property type="component" value="Unassembled WGS sequence"/>
</dbReference>
<keyword evidence="3 4" id="KW-0472">Membrane</keyword>
<dbReference type="InterPro" id="IPR023395">
    <property type="entry name" value="MCP_dom_sf"/>
</dbReference>
<keyword evidence="8" id="KW-1185">Reference proteome</keyword>
<dbReference type="InterPro" id="IPR018108">
    <property type="entry name" value="MCP_transmembrane"/>
</dbReference>
<accession>A0ABQ7G6M3</accession>
<comment type="caution">
    <text evidence="7">The sequence shown here is derived from an EMBL/GenBank/DDBJ whole genome shotgun (WGS) entry which is preliminary data.</text>
</comment>
<keyword evidence="2 4" id="KW-0812">Transmembrane</keyword>
<dbReference type="Gene3D" id="1.50.40.10">
    <property type="entry name" value="Mitochondrial carrier domain"/>
    <property type="match status" value="1"/>
</dbReference>
<comment type="subcellular location">
    <subcellularLocation>
        <location evidence="1">Membrane</location>
        <topology evidence="1">Multi-pass membrane protein</topology>
    </subcellularLocation>
</comment>
<evidence type="ECO:0000313" key="7">
    <source>
        <dbReference type="EMBL" id="KAF5830215.1"/>
    </source>
</evidence>
<evidence type="ECO:0000256" key="1">
    <source>
        <dbReference type="ARBA" id="ARBA00004141"/>
    </source>
</evidence>
<proteinExistence type="inferred from homology"/>
<name>A0ABQ7G6M3_DUNSA</name>
<dbReference type="PANTHER" id="PTHR46080:SF3">
    <property type="entry name" value="MITOCHONDRIAL SUBSTRATE CARRIER FAMILY PROTEIN"/>
    <property type="match status" value="1"/>
</dbReference>
<feature type="region of interest" description="Disordered" evidence="6">
    <location>
        <begin position="25"/>
        <end position="55"/>
    </location>
</feature>